<evidence type="ECO:0000313" key="9">
    <source>
        <dbReference type="EMBL" id="GKV21831.1"/>
    </source>
</evidence>
<dbReference type="InterPro" id="IPR044865">
    <property type="entry name" value="MRH_dom"/>
</dbReference>
<feature type="chain" id="PRO_5043596260" description="Glucosidase 2 subunit beta" evidence="7">
    <location>
        <begin position="25"/>
        <end position="634"/>
    </location>
</feature>
<keyword evidence="10" id="KW-1185">Reference proteome</keyword>
<dbReference type="PANTHER" id="PTHR12630">
    <property type="entry name" value="N-LINKED OLIGOSACCHARIDE PROCESSING"/>
    <property type="match status" value="1"/>
</dbReference>
<evidence type="ECO:0000256" key="7">
    <source>
        <dbReference type="SAM" id="SignalP"/>
    </source>
</evidence>
<keyword evidence="2 7" id="KW-0732">Signal</keyword>
<accession>A0AAV5K962</accession>
<evidence type="ECO:0000256" key="4">
    <source>
        <dbReference type="ARBA" id="ARBA00023157"/>
    </source>
</evidence>
<dbReference type="InterPro" id="IPR009011">
    <property type="entry name" value="Man6P_isomerase_rcpt-bd_dom_sf"/>
</dbReference>
<dbReference type="GO" id="GO:0006491">
    <property type="term" value="P:N-glycan processing"/>
    <property type="evidence" value="ECO:0007669"/>
    <property type="project" value="TreeGrafter"/>
</dbReference>
<protein>
    <recommendedName>
        <fullName evidence="1">Glucosidase 2 subunit beta</fullName>
    </recommendedName>
</protein>
<sequence length="634" mass="71427">MRVDFLLIFCVALCVASFGRSASSVPQDPFLGISPEDESFYKTSLDTINCKDGSKKFNKSQLNDDFCDCLDGTDEPGTSACPTGKFYCRNIGHFPQTLFSSRVNDGICDCCDGSDEYDGEVKCLNTCWEAGKAARDKLKKKIATYQEGVTLRKQGIEQTRMAMAKDEAELKKLKNEEKILNGLIQQLKEHKELIEKAQEKERLQKEKEKKQAEEALRKESEPEEAKVETGVAEQKVDSGVKSTESTLDNLIGTVDNDPSDEDLKLVSEDNVAAKVENRDTSEIEGSPRNRHALENMEESASAGHKDDSAVVPETGSDARSGVVPDDVKKMGNDLSENTEELSGEELGRLVASRWTGENTEKRDDVKDNSHECHEDTLKQIHDGEYDGYAPDTGDDTSKYDDTGKYDDTEDDTDEEDNHDDPSSSYKSVDDIDLSDTSITTLSNPTWLGKIQQTVRNILQAVNLFRTPVNISDAADVHKEYDESSTKLSKIQSRISTLTKKLKQDFGPEKEFYSFYDHCFESKQNKYVYKVCPYKQASQVEGHATTRLGYWEKFEDSYRVMMFSNGDRCWNGPDRSLKIKLRCGLKNEIADVDEPSRCEYVALLSTPALCTEDKLKELQDKLDMMNKQHQKHDEL</sequence>
<evidence type="ECO:0000256" key="6">
    <source>
        <dbReference type="SAM" id="MobiDB-lite"/>
    </source>
</evidence>
<feature type="compositionally biased region" description="Basic and acidic residues" evidence="6">
    <location>
        <begin position="204"/>
        <end position="227"/>
    </location>
</feature>
<dbReference type="InterPro" id="IPR028146">
    <property type="entry name" value="PRKCSH_N"/>
</dbReference>
<organism evidence="9 10">
    <name type="scientific">Rubroshorea leprosula</name>
    <dbReference type="NCBI Taxonomy" id="152421"/>
    <lineage>
        <taxon>Eukaryota</taxon>
        <taxon>Viridiplantae</taxon>
        <taxon>Streptophyta</taxon>
        <taxon>Embryophyta</taxon>
        <taxon>Tracheophyta</taxon>
        <taxon>Spermatophyta</taxon>
        <taxon>Magnoliopsida</taxon>
        <taxon>eudicotyledons</taxon>
        <taxon>Gunneridae</taxon>
        <taxon>Pentapetalae</taxon>
        <taxon>rosids</taxon>
        <taxon>malvids</taxon>
        <taxon>Malvales</taxon>
        <taxon>Dipterocarpaceae</taxon>
        <taxon>Rubroshorea</taxon>
    </lineage>
</organism>
<feature type="domain" description="MRH" evidence="8">
    <location>
        <begin position="516"/>
        <end position="611"/>
    </location>
</feature>
<dbReference type="InterPro" id="IPR036607">
    <property type="entry name" value="PRKCSH"/>
</dbReference>
<evidence type="ECO:0000256" key="5">
    <source>
        <dbReference type="SAM" id="Coils"/>
    </source>
</evidence>
<evidence type="ECO:0000313" key="10">
    <source>
        <dbReference type="Proteomes" id="UP001054252"/>
    </source>
</evidence>
<feature type="compositionally biased region" description="Acidic residues" evidence="6">
    <location>
        <begin position="407"/>
        <end position="418"/>
    </location>
</feature>
<comment type="caution">
    <text evidence="9">The sequence shown here is derived from an EMBL/GenBank/DDBJ whole genome shotgun (WGS) entry which is preliminary data.</text>
</comment>
<dbReference type="AlphaFoldDB" id="A0AAV5K962"/>
<dbReference type="Pfam" id="PF13015">
    <property type="entry name" value="PRKCSH_1"/>
    <property type="match status" value="1"/>
</dbReference>
<dbReference type="PROSITE" id="PS51914">
    <property type="entry name" value="MRH"/>
    <property type="match status" value="1"/>
</dbReference>
<feature type="region of interest" description="Disordered" evidence="6">
    <location>
        <begin position="204"/>
        <end position="430"/>
    </location>
</feature>
<dbReference type="Proteomes" id="UP001054252">
    <property type="component" value="Unassembled WGS sequence"/>
</dbReference>
<keyword evidence="5" id="KW-0175">Coiled coil</keyword>
<gene>
    <name evidence="9" type="ORF">SLEP1_g31772</name>
</gene>
<feature type="compositionally biased region" description="Basic and acidic residues" evidence="6">
    <location>
        <begin position="395"/>
        <end position="406"/>
    </location>
</feature>
<proteinExistence type="predicted"/>
<evidence type="ECO:0000256" key="1">
    <source>
        <dbReference type="ARBA" id="ARBA00022387"/>
    </source>
</evidence>
<name>A0AAV5K962_9ROSI</name>
<dbReference type="InterPro" id="IPR039794">
    <property type="entry name" value="Gtb1-like"/>
</dbReference>
<reference evidence="9 10" key="1">
    <citation type="journal article" date="2021" name="Commun. Biol.">
        <title>The genome of Shorea leprosula (Dipterocarpaceae) highlights the ecological relevance of drought in aseasonal tropical rainforests.</title>
        <authorList>
            <person name="Ng K.K.S."/>
            <person name="Kobayashi M.J."/>
            <person name="Fawcett J.A."/>
            <person name="Hatakeyama M."/>
            <person name="Paape T."/>
            <person name="Ng C.H."/>
            <person name="Ang C.C."/>
            <person name="Tnah L.H."/>
            <person name="Lee C.T."/>
            <person name="Nishiyama T."/>
            <person name="Sese J."/>
            <person name="O'Brien M.J."/>
            <person name="Copetti D."/>
            <person name="Mohd Noor M.I."/>
            <person name="Ong R.C."/>
            <person name="Putra M."/>
            <person name="Sireger I.Z."/>
            <person name="Indrioko S."/>
            <person name="Kosugi Y."/>
            <person name="Izuno A."/>
            <person name="Isagi Y."/>
            <person name="Lee S.L."/>
            <person name="Shimizu K.K."/>
        </authorList>
    </citation>
    <scope>NUCLEOTIDE SEQUENCE [LARGE SCALE GENOMIC DNA]</scope>
    <source>
        <strain evidence="9">214</strain>
    </source>
</reference>
<feature type="coiled-coil region" evidence="5">
    <location>
        <begin position="607"/>
        <end position="634"/>
    </location>
</feature>
<dbReference type="SUPFAM" id="SSF50911">
    <property type="entry name" value="Mannose 6-phosphate receptor domain"/>
    <property type="match status" value="1"/>
</dbReference>
<dbReference type="EMBL" id="BPVZ01000058">
    <property type="protein sequence ID" value="GKV21831.1"/>
    <property type="molecule type" value="Genomic_DNA"/>
</dbReference>
<evidence type="ECO:0000256" key="2">
    <source>
        <dbReference type="ARBA" id="ARBA00022729"/>
    </source>
</evidence>
<feature type="signal peptide" evidence="7">
    <location>
        <begin position="1"/>
        <end position="24"/>
    </location>
</feature>
<feature type="compositionally biased region" description="Basic and acidic residues" evidence="6">
    <location>
        <begin position="275"/>
        <end position="294"/>
    </location>
</feature>
<dbReference type="Gene3D" id="2.70.130.10">
    <property type="entry name" value="Mannose-6-phosphate receptor binding domain"/>
    <property type="match status" value="1"/>
</dbReference>
<evidence type="ECO:0000256" key="3">
    <source>
        <dbReference type="ARBA" id="ARBA00022824"/>
    </source>
</evidence>
<dbReference type="PANTHER" id="PTHR12630:SF1">
    <property type="entry name" value="GLUCOSIDASE 2 SUBUNIT BETA"/>
    <property type="match status" value="1"/>
</dbReference>
<feature type="compositionally biased region" description="Basic and acidic residues" evidence="6">
    <location>
        <begin position="358"/>
        <end position="384"/>
    </location>
</feature>
<dbReference type="GO" id="GO:0017177">
    <property type="term" value="C:glucosidase II complex"/>
    <property type="evidence" value="ECO:0007669"/>
    <property type="project" value="TreeGrafter"/>
</dbReference>
<keyword evidence="4" id="KW-1015">Disulfide bond</keyword>
<dbReference type="Pfam" id="PF12999">
    <property type="entry name" value="PRKCSH-like"/>
    <property type="match status" value="1"/>
</dbReference>
<keyword evidence="3" id="KW-0256">Endoplasmic reticulum</keyword>
<evidence type="ECO:0000259" key="8">
    <source>
        <dbReference type="PROSITE" id="PS51914"/>
    </source>
</evidence>